<dbReference type="EMBL" id="CAJOBP010033747">
    <property type="protein sequence ID" value="CAF4690695.1"/>
    <property type="molecule type" value="Genomic_DNA"/>
</dbReference>
<feature type="non-terminal residue" evidence="1">
    <location>
        <position position="1"/>
    </location>
</feature>
<reference evidence="1" key="1">
    <citation type="submission" date="2021-02" db="EMBL/GenBank/DDBJ databases">
        <authorList>
            <person name="Nowell W R."/>
        </authorList>
    </citation>
    <scope>NUCLEOTIDE SEQUENCE</scope>
</reference>
<dbReference type="AlphaFoldDB" id="A0A821HZL8"/>
<organism evidence="1 2">
    <name type="scientific">Rotaria socialis</name>
    <dbReference type="NCBI Taxonomy" id="392032"/>
    <lineage>
        <taxon>Eukaryota</taxon>
        <taxon>Metazoa</taxon>
        <taxon>Spiralia</taxon>
        <taxon>Gnathifera</taxon>
        <taxon>Rotifera</taxon>
        <taxon>Eurotatoria</taxon>
        <taxon>Bdelloidea</taxon>
        <taxon>Philodinida</taxon>
        <taxon>Philodinidae</taxon>
        <taxon>Rotaria</taxon>
    </lineage>
</organism>
<dbReference type="Proteomes" id="UP000663873">
    <property type="component" value="Unassembled WGS sequence"/>
</dbReference>
<evidence type="ECO:0000313" key="2">
    <source>
        <dbReference type="Proteomes" id="UP000663873"/>
    </source>
</evidence>
<feature type="non-terminal residue" evidence="1">
    <location>
        <position position="219"/>
    </location>
</feature>
<evidence type="ECO:0000313" key="1">
    <source>
        <dbReference type="EMBL" id="CAF4690695.1"/>
    </source>
</evidence>
<protein>
    <submittedName>
        <fullName evidence="1">Uncharacterized protein</fullName>
    </submittedName>
</protein>
<accession>A0A821HZL8</accession>
<comment type="caution">
    <text evidence="1">The sequence shown here is derived from an EMBL/GenBank/DDBJ whole genome shotgun (WGS) entry which is preliminary data.</text>
</comment>
<proteinExistence type="predicted"/>
<sequence length="219" mass="24566">FYHLRVHISVIVSADVIVGAVKWTFSSVLSKLDEKAQKKEWHNISTLGNIEELGRIASDTAGLLTLYYKEQIQSIDVKGKIKGSNVFNDKIKWIKDVFYDVRPEGSEEMAVVIVAEYVTAWLLDALKSGKQVINPTEPLPQQLWLYVAKTDPIDQGRVTKVTNVLVVSSGQQKIPLRIKNDPDKEIIVQVQLRYLIGCVTVVGADGIIYQYPISKDSPK</sequence>
<keyword evidence="2" id="KW-1185">Reference proteome</keyword>
<name>A0A821HZL8_9BILA</name>
<gene>
    <name evidence="1" type="ORF">UJA718_LOCUS35735</name>
</gene>